<dbReference type="EMBL" id="LR796388">
    <property type="protein sequence ID" value="CAB4141218.1"/>
    <property type="molecule type" value="Genomic_DNA"/>
</dbReference>
<sequence>MSKNNLFGDVLKVLENEYATVADEGTSADVVGFIDTGSYALNALYSGSIYKGMPANKISSLAGEEATGKTFFALGIVKNFLDSNDKALSIIFESEGSITKEILSGRGVDTKRVLIVPVETVQQFKTQAIRVVENHLATPEKDRRPLLLVLDSLGMLSTTKEMNDSNIGKEVKDMTRTAEIRAAFRVLTLKLSKAKIPLIVTNHVYQTMGMFPTKEASGGGGLKYAANNIIALSKSKNKDSEGNVTGIFIRCKNLKSRLTKENTEASVMLSYDKGLDRYYGLLDLALEHGIFKKMSTKIELRDGTTVFEKHITNNPTKYFTEDILKLIDEAAQKEYSYGTSGIETEDLVEEMLNE</sequence>
<dbReference type="GO" id="GO:0003697">
    <property type="term" value="F:single-stranded DNA binding"/>
    <property type="evidence" value="ECO:0007669"/>
    <property type="project" value="InterPro"/>
</dbReference>
<dbReference type="PANTHER" id="PTHR45900:SF1">
    <property type="entry name" value="MITOCHONDRIAL DNA REPAIR PROTEIN RECA HOMOLOG-RELATED"/>
    <property type="match status" value="1"/>
</dbReference>
<keyword evidence="3" id="KW-0067">ATP-binding</keyword>
<proteinExistence type="inferred from homology"/>
<keyword evidence="2" id="KW-0547">Nucleotide-binding</keyword>
<evidence type="ECO:0000256" key="2">
    <source>
        <dbReference type="ARBA" id="ARBA00022741"/>
    </source>
</evidence>
<keyword evidence="4" id="KW-0233">DNA recombination</keyword>
<name>A0A6J5M3N3_9CAUD</name>
<evidence type="ECO:0000259" key="5">
    <source>
        <dbReference type="PROSITE" id="PS50163"/>
    </source>
</evidence>
<dbReference type="InterPro" id="IPR020587">
    <property type="entry name" value="RecA_monomer-monomer_interface"/>
</dbReference>
<dbReference type="InterPro" id="IPR049428">
    <property type="entry name" value="RecA-like_N"/>
</dbReference>
<reference evidence="6" key="1">
    <citation type="submission" date="2020-04" db="EMBL/GenBank/DDBJ databases">
        <authorList>
            <person name="Chiriac C."/>
            <person name="Salcher M."/>
            <person name="Ghai R."/>
            <person name="Kavagutti S V."/>
        </authorList>
    </citation>
    <scope>NUCLEOTIDE SEQUENCE</scope>
</reference>
<evidence type="ECO:0000256" key="4">
    <source>
        <dbReference type="ARBA" id="ARBA00023172"/>
    </source>
</evidence>
<dbReference type="Gene3D" id="3.40.50.300">
    <property type="entry name" value="P-loop containing nucleotide triphosphate hydrolases"/>
    <property type="match status" value="1"/>
</dbReference>
<dbReference type="GO" id="GO:0006281">
    <property type="term" value="P:DNA repair"/>
    <property type="evidence" value="ECO:0007669"/>
    <property type="project" value="InterPro"/>
</dbReference>
<feature type="domain" description="RecA family profile 2" evidence="5">
    <location>
        <begin position="209"/>
        <end position="277"/>
    </location>
</feature>
<dbReference type="InterPro" id="IPR013765">
    <property type="entry name" value="DNA_recomb/repair_RecA"/>
</dbReference>
<organism evidence="6">
    <name type="scientific">uncultured Caudovirales phage</name>
    <dbReference type="NCBI Taxonomy" id="2100421"/>
    <lineage>
        <taxon>Viruses</taxon>
        <taxon>Duplodnaviria</taxon>
        <taxon>Heunggongvirae</taxon>
        <taxon>Uroviricota</taxon>
        <taxon>Caudoviricetes</taxon>
        <taxon>Peduoviridae</taxon>
        <taxon>Maltschvirus</taxon>
        <taxon>Maltschvirus maltsch</taxon>
    </lineage>
</organism>
<dbReference type="GO" id="GO:0005524">
    <property type="term" value="F:ATP binding"/>
    <property type="evidence" value="ECO:0007669"/>
    <property type="project" value="UniProtKB-KW"/>
</dbReference>
<dbReference type="GO" id="GO:0006310">
    <property type="term" value="P:DNA recombination"/>
    <property type="evidence" value="ECO:0007669"/>
    <property type="project" value="UniProtKB-KW"/>
</dbReference>
<dbReference type="InterPro" id="IPR027417">
    <property type="entry name" value="P-loop_NTPase"/>
</dbReference>
<evidence type="ECO:0000313" key="6">
    <source>
        <dbReference type="EMBL" id="CAB4141218.1"/>
    </source>
</evidence>
<protein>
    <submittedName>
        <fullName evidence="6">RecA RecA/RadA recombinase</fullName>
    </submittedName>
</protein>
<dbReference type="SUPFAM" id="SSF52540">
    <property type="entry name" value="P-loop containing nucleoside triphosphate hydrolases"/>
    <property type="match status" value="1"/>
</dbReference>
<accession>A0A6J5M3N3</accession>
<dbReference type="PROSITE" id="PS50163">
    <property type="entry name" value="RECA_3"/>
    <property type="match status" value="1"/>
</dbReference>
<evidence type="ECO:0000256" key="3">
    <source>
        <dbReference type="ARBA" id="ARBA00022840"/>
    </source>
</evidence>
<dbReference type="Pfam" id="PF00154">
    <property type="entry name" value="RecA_N"/>
    <property type="match status" value="1"/>
</dbReference>
<evidence type="ECO:0000256" key="1">
    <source>
        <dbReference type="ARBA" id="ARBA00009391"/>
    </source>
</evidence>
<comment type="similarity">
    <text evidence="1">Belongs to the RecA family.</text>
</comment>
<gene>
    <name evidence="6" type="ORF">UFOVP410_57</name>
</gene>
<dbReference type="PANTHER" id="PTHR45900">
    <property type="entry name" value="RECA"/>
    <property type="match status" value="1"/>
</dbReference>
<dbReference type="GO" id="GO:0008094">
    <property type="term" value="F:ATP-dependent activity, acting on DNA"/>
    <property type="evidence" value="ECO:0007669"/>
    <property type="project" value="InterPro"/>
</dbReference>